<evidence type="ECO:0000313" key="2">
    <source>
        <dbReference type="Proteomes" id="UP000038045"/>
    </source>
</evidence>
<dbReference type="AlphaFoldDB" id="A0A0N4ZJY5"/>
<evidence type="ECO:0000256" key="1">
    <source>
        <dbReference type="SAM" id="MobiDB-lite"/>
    </source>
</evidence>
<dbReference type="WBParaSite" id="PTRK_0000842400.1">
    <property type="protein sequence ID" value="PTRK_0000842400.1"/>
    <property type="gene ID" value="PTRK_0000842400"/>
</dbReference>
<organism evidence="2 3">
    <name type="scientific">Parastrongyloides trichosuri</name>
    <name type="common">Possum-specific nematode worm</name>
    <dbReference type="NCBI Taxonomy" id="131310"/>
    <lineage>
        <taxon>Eukaryota</taxon>
        <taxon>Metazoa</taxon>
        <taxon>Ecdysozoa</taxon>
        <taxon>Nematoda</taxon>
        <taxon>Chromadorea</taxon>
        <taxon>Rhabditida</taxon>
        <taxon>Tylenchina</taxon>
        <taxon>Panagrolaimomorpha</taxon>
        <taxon>Strongyloidoidea</taxon>
        <taxon>Strongyloididae</taxon>
        <taxon>Parastrongyloides</taxon>
    </lineage>
</organism>
<feature type="region of interest" description="Disordered" evidence="1">
    <location>
        <begin position="135"/>
        <end position="260"/>
    </location>
</feature>
<name>A0A0N4ZJY5_PARTI</name>
<dbReference type="Proteomes" id="UP000038045">
    <property type="component" value="Unplaced"/>
</dbReference>
<feature type="compositionally biased region" description="Acidic residues" evidence="1">
    <location>
        <begin position="135"/>
        <end position="146"/>
    </location>
</feature>
<protein>
    <submittedName>
        <fullName evidence="3">Uncharacterized protein</fullName>
    </submittedName>
</protein>
<feature type="compositionally biased region" description="Basic and acidic residues" evidence="1">
    <location>
        <begin position="106"/>
        <end position="115"/>
    </location>
</feature>
<proteinExistence type="predicted"/>
<feature type="compositionally biased region" description="Basic and acidic residues" evidence="1">
    <location>
        <begin position="165"/>
        <end position="233"/>
    </location>
</feature>
<keyword evidence="2" id="KW-1185">Reference proteome</keyword>
<reference evidence="3" key="1">
    <citation type="submission" date="2017-02" db="UniProtKB">
        <authorList>
            <consortium name="WormBaseParasite"/>
        </authorList>
    </citation>
    <scope>IDENTIFICATION</scope>
</reference>
<accession>A0A0N4ZJY5</accession>
<evidence type="ECO:0000313" key="3">
    <source>
        <dbReference type="WBParaSite" id="PTRK_0000842400.1"/>
    </source>
</evidence>
<sequence>MNNVKKIATLNQQSVEVVKKVVPIPKVEEPKVIVKQAVNKQVSPPIKVVSIEKPKTPNSLEGEKIIKKHDVSEMLKNLKSFKDDDSEMSIKKKTIEKNTVPKQTKTSKEVSEEKKDEIENYEFLGCNPNPIKDFEEQDCDDGEDEMIVGSVLVSINKKPTNNNEVKQDTTKKNNSQDKNQKSLKPKNEHLKQNNDFEEVSFKSDEKVNYSKKLKNDKESDKGKHKRKVEEKCTKNNSLLKEKKNHKVHNDVKSLNKLLKA</sequence>
<feature type="region of interest" description="Disordered" evidence="1">
    <location>
        <begin position="94"/>
        <end position="115"/>
    </location>
</feature>